<dbReference type="AlphaFoldDB" id="A0A381X6G8"/>
<protein>
    <recommendedName>
        <fullName evidence="2">S-methyl-5-thioribose-1-phosphate isomerase</fullName>
    </recommendedName>
</protein>
<sequence>MPAELQIIEVRTAAAAVAAINRLAIRGAPALGAFGALALVVGLDETAPPTLEKAITRLEELRTFIGNARPTAANLQWAVDR</sequence>
<accession>A0A381X6G8</accession>
<dbReference type="InterPro" id="IPR037171">
    <property type="entry name" value="NagB/RpiA_transferase-like"/>
</dbReference>
<feature type="non-terminal residue" evidence="1">
    <location>
        <position position="81"/>
    </location>
</feature>
<dbReference type="InterPro" id="IPR027363">
    <property type="entry name" value="M1Pi_N"/>
</dbReference>
<evidence type="ECO:0000313" key="1">
    <source>
        <dbReference type="EMBL" id="SVA60345.1"/>
    </source>
</evidence>
<proteinExistence type="predicted"/>
<organism evidence="1">
    <name type="scientific">marine metagenome</name>
    <dbReference type="NCBI Taxonomy" id="408172"/>
    <lineage>
        <taxon>unclassified sequences</taxon>
        <taxon>metagenomes</taxon>
        <taxon>ecological metagenomes</taxon>
    </lineage>
</organism>
<dbReference type="EMBL" id="UINC01014088">
    <property type="protein sequence ID" value="SVA60345.1"/>
    <property type="molecule type" value="Genomic_DNA"/>
</dbReference>
<name>A0A381X6G8_9ZZZZ</name>
<gene>
    <name evidence="1" type="ORF">METZ01_LOCUS113199</name>
</gene>
<reference evidence="1" key="1">
    <citation type="submission" date="2018-05" db="EMBL/GenBank/DDBJ databases">
        <authorList>
            <person name="Lanie J.A."/>
            <person name="Ng W.-L."/>
            <person name="Kazmierczak K.M."/>
            <person name="Andrzejewski T.M."/>
            <person name="Davidsen T.M."/>
            <person name="Wayne K.J."/>
            <person name="Tettelin H."/>
            <person name="Glass J.I."/>
            <person name="Rusch D."/>
            <person name="Podicherti R."/>
            <person name="Tsui H.-C.T."/>
            <person name="Winkler M.E."/>
        </authorList>
    </citation>
    <scope>NUCLEOTIDE SEQUENCE</scope>
</reference>
<evidence type="ECO:0008006" key="2">
    <source>
        <dbReference type="Google" id="ProtNLM"/>
    </source>
</evidence>
<dbReference type="SUPFAM" id="SSF100950">
    <property type="entry name" value="NagB/RpiA/CoA transferase-like"/>
    <property type="match status" value="1"/>
</dbReference>
<dbReference type="Gene3D" id="1.20.120.420">
    <property type="entry name" value="translation initiation factor eif-2b, domain 1"/>
    <property type="match status" value="1"/>
</dbReference>